<evidence type="ECO:0000313" key="3">
    <source>
        <dbReference type="Proteomes" id="UP000499080"/>
    </source>
</evidence>
<sequence>MFGGQTGEGKQKEINRKAAQISSSIGVKKGRNTFLSLLQDSRLEWMFEISSSRNLRTFSLSREISSLLVSNGGSFWNWVSNPQSPGHEPRLPPGKWSRGDLVVRFGPRGQRVPGWKPDYTEEPPSKRVWCTLNLPRPNVLALVWCESLERKGASSGVVI</sequence>
<feature type="region of interest" description="Disordered" evidence="1">
    <location>
        <begin position="1"/>
        <end position="20"/>
    </location>
</feature>
<accession>A0A4Y2TQS5</accession>
<dbReference type="Proteomes" id="UP000499080">
    <property type="component" value="Unassembled WGS sequence"/>
</dbReference>
<comment type="caution">
    <text evidence="2">The sequence shown here is derived from an EMBL/GenBank/DDBJ whole genome shotgun (WGS) entry which is preliminary data.</text>
</comment>
<gene>
    <name evidence="2" type="ORF">AVEN_81801_1</name>
</gene>
<proteinExistence type="predicted"/>
<evidence type="ECO:0000313" key="2">
    <source>
        <dbReference type="EMBL" id="GBO01747.1"/>
    </source>
</evidence>
<name>A0A4Y2TQS5_ARAVE</name>
<evidence type="ECO:0000256" key="1">
    <source>
        <dbReference type="SAM" id="MobiDB-lite"/>
    </source>
</evidence>
<dbReference type="EMBL" id="BGPR01029758">
    <property type="protein sequence ID" value="GBO01747.1"/>
    <property type="molecule type" value="Genomic_DNA"/>
</dbReference>
<protein>
    <submittedName>
        <fullName evidence="2">Uncharacterized protein</fullName>
    </submittedName>
</protein>
<keyword evidence="3" id="KW-1185">Reference proteome</keyword>
<reference evidence="2 3" key="1">
    <citation type="journal article" date="2019" name="Sci. Rep.">
        <title>Orb-weaving spider Araneus ventricosus genome elucidates the spidroin gene catalogue.</title>
        <authorList>
            <person name="Kono N."/>
            <person name="Nakamura H."/>
            <person name="Ohtoshi R."/>
            <person name="Moran D.A.P."/>
            <person name="Shinohara A."/>
            <person name="Yoshida Y."/>
            <person name="Fujiwara M."/>
            <person name="Mori M."/>
            <person name="Tomita M."/>
            <person name="Arakawa K."/>
        </authorList>
    </citation>
    <scope>NUCLEOTIDE SEQUENCE [LARGE SCALE GENOMIC DNA]</scope>
</reference>
<dbReference type="AlphaFoldDB" id="A0A4Y2TQS5"/>
<organism evidence="2 3">
    <name type="scientific">Araneus ventricosus</name>
    <name type="common">Orbweaver spider</name>
    <name type="synonym">Epeira ventricosa</name>
    <dbReference type="NCBI Taxonomy" id="182803"/>
    <lineage>
        <taxon>Eukaryota</taxon>
        <taxon>Metazoa</taxon>
        <taxon>Ecdysozoa</taxon>
        <taxon>Arthropoda</taxon>
        <taxon>Chelicerata</taxon>
        <taxon>Arachnida</taxon>
        <taxon>Araneae</taxon>
        <taxon>Araneomorphae</taxon>
        <taxon>Entelegynae</taxon>
        <taxon>Araneoidea</taxon>
        <taxon>Araneidae</taxon>
        <taxon>Araneus</taxon>
    </lineage>
</organism>